<comment type="caution">
    <text evidence="3">The sequence shown here is derived from an EMBL/GenBank/DDBJ whole genome shotgun (WGS) entry which is preliminary data.</text>
</comment>
<gene>
    <name evidence="3" type="ORF">D8S82_21770</name>
</gene>
<evidence type="ECO:0000313" key="3">
    <source>
        <dbReference type="EMBL" id="TQR84516.1"/>
    </source>
</evidence>
<feature type="transmembrane region" description="Helical" evidence="2">
    <location>
        <begin position="15"/>
        <end position="36"/>
    </location>
</feature>
<organism evidence="3 4">
    <name type="scientific">Mycolicibacterium hodleri</name>
    <dbReference type="NCBI Taxonomy" id="49897"/>
    <lineage>
        <taxon>Bacteria</taxon>
        <taxon>Bacillati</taxon>
        <taxon>Actinomycetota</taxon>
        <taxon>Actinomycetes</taxon>
        <taxon>Mycobacteriales</taxon>
        <taxon>Mycobacteriaceae</taxon>
        <taxon>Mycolicibacterium</taxon>
    </lineage>
</organism>
<accession>A0A544VWZ8</accession>
<keyword evidence="2" id="KW-0472">Membrane</keyword>
<keyword evidence="4" id="KW-1185">Reference proteome</keyword>
<dbReference type="AlphaFoldDB" id="A0A544VWZ8"/>
<keyword evidence="2" id="KW-1133">Transmembrane helix</keyword>
<protein>
    <submittedName>
        <fullName evidence="3">Uncharacterized protein</fullName>
    </submittedName>
</protein>
<proteinExistence type="predicted"/>
<sequence>MSQAPDVQILADHSALLAIPAFAPAILVVAVVIWVARRDRRLEAEEAEDATPSGPSAAADQDGTP</sequence>
<feature type="region of interest" description="Disordered" evidence="1">
    <location>
        <begin position="43"/>
        <end position="65"/>
    </location>
</feature>
<dbReference type="EMBL" id="VIFX01000030">
    <property type="protein sequence ID" value="TQR84516.1"/>
    <property type="molecule type" value="Genomic_DNA"/>
</dbReference>
<reference evidence="3 4" key="1">
    <citation type="submission" date="2018-10" db="EMBL/GenBank/DDBJ databases">
        <title>Draft genome of Mycobacterium hodleri strain B.</title>
        <authorList>
            <person name="Amande T.J."/>
            <person name="Mcgenity T.J."/>
        </authorList>
    </citation>
    <scope>NUCLEOTIDE SEQUENCE [LARGE SCALE GENOMIC DNA]</scope>
    <source>
        <strain evidence="3 4">B</strain>
    </source>
</reference>
<evidence type="ECO:0000256" key="1">
    <source>
        <dbReference type="SAM" id="MobiDB-lite"/>
    </source>
</evidence>
<evidence type="ECO:0000256" key="2">
    <source>
        <dbReference type="SAM" id="Phobius"/>
    </source>
</evidence>
<evidence type="ECO:0000313" key="4">
    <source>
        <dbReference type="Proteomes" id="UP000315759"/>
    </source>
</evidence>
<name>A0A544VWZ8_9MYCO</name>
<keyword evidence="2" id="KW-0812">Transmembrane</keyword>
<dbReference type="RefSeq" id="WP_142554091.1">
    <property type="nucleotide sequence ID" value="NZ_VIFX01000030.1"/>
</dbReference>
<dbReference type="Proteomes" id="UP000315759">
    <property type="component" value="Unassembled WGS sequence"/>
</dbReference>